<name>A0A9E5T1D6_9GAMM</name>
<accession>A0A9E5T1D6</accession>
<gene>
    <name evidence="1" type="ORF">G8770_17060</name>
</gene>
<dbReference type="Proteomes" id="UP000787472">
    <property type="component" value="Unassembled WGS sequence"/>
</dbReference>
<comment type="caution">
    <text evidence="1">The sequence shown here is derived from an EMBL/GenBank/DDBJ whole genome shotgun (WGS) entry which is preliminary data.</text>
</comment>
<dbReference type="RefSeq" id="WP_167189630.1">
    <property type="nucleotide sequence ID" value="NZ_JAAONZ010000015.1"/>
</dbReference>
<evidence type="ECO:0000313" key="1">
    <source>
        <dbReference type="EMBL" id="NHO67260.1"/>
    </source>
</evidence>
<protein>
    <submittedName>
        <fullName evidence="1">Uncharacterized protein</fullName>
    </submittedName>
</protein>
<dbReference type="EMBL" id="JAAONZ010000015">
    <property type="protein sequence ID" value="NHO67260.1"/>
    <property type="molecule type" value="Genomic_DNA"/>
</dbReference>
<keyword evidence="2" id="KW-1185">Reference proteome</keyword>
<sequence>MNYGDQLRDCVSVLQLDIVEGAAMAPHDIQVQLYRDHVDFKVLDQLDQHFKQQTPIPEHAADSFTAFILSKPLRMDSTLVLHAMQCLNEQGEPNGELWVKFKSTRSLTNLDKDVTELGLHALQLRMLKDQPLPACEAKVAPSGPEWLRTGIDLGVGLNAGSWQLPVLETPLDVPERFAGHLYLKLLTVDHPVWHG</sequence>
<organism evidence="1 2">
    <name type="scientific">Pseudomaricurvus hydrocarbonicus</name>
    <dbReference type="NCBI Taxonomy" id="1470433"/>
    <lineage>
        <taxon>Bacteria</taxon>
        <taxon>Pseudomonadati</taxon>
        <taxon>Pseudomonadota</taxon>
        <taxon>Gammaproteobacteria</taxon>
        <taxon>Cellvibrionales</taxon>
        <taxon>Cellvibrionaceae</taxon>
        <taxon>Pseudomaricurvus</taxon>
    </lineage>
</organism>
<evidence type="ECO:0000313" key="2">
    <source>
        <dbReference type="Proteomes" id="UP000787472"/>
    </source>
</evidence>
<dbReference type="AlphaFoldDB" id="A0A9E5T1D6"/>
<proteinExistence type="predicted"/>
<reference evidence="1" key="1">
    <citation type="submission" date="2020-03" db="EMBL/GenBank/DDBJ databases">
        <authorList>
            <person name="Guo F."/>
        </authorList>
    </citation>
    <scope>NUCLEOTIDE SEQUENCE</scope>
    <source>
        <strain evidence="1">JCM 30134</strain>
    </source>
</reference>